<dbReference type="AlphaFoldDB" id="A0A6G1QWQ9"/>
<evidence type="ECO:0000256" key="1">
    <source>
        <dbReference type="SAM" id="SignalP"/>
    </source>
</evidence>
<sequence length="53" mass="5724">MCAVLCNLLAVLSPSTCLTESVQSRDDLRFTSPLKSTQTCIHSPGVRTQTLTV</sequence>
<dbReference type="Proteomes" id="UP000503349">
    <property type="component" value="Chromosome 24"/>
</dbReference>
<protein>
    <submittedName>
        <fullName evidence="2">Uncharacterized protein</fullName>
    </submittedName>
</protein>
<keyword evidence="3" id="KW-1185">Reference proteome</keyword>
<evidence type="ECO:0000313" key="2">
    <source>
        <dbReference type="EMBL" id="KAF3706743.1"/>
    </source>
</evidence>
<gene>
    <name evidence="2" type="ORF">EXN66_Car022435</name>
</gene>
<name>A0A6G1QWQ9_CHAAH</name>
<feature type="chain" id="PRO_5026130574" evidence="1">
    <location>
        <begin position="20"/>
        <end position="53"/>
    </location>
</feature>
<organism evidence="2 3">
    <name type="scientific">Channa argus</name>
    <name type="common">Northern snakehead</name>
    <name type="synonym">Ophicephalus argus</name>
    <dbReference type="NCBI Taxonomy" id="215402"/>
    <lineage>
        <taxon>Eukaryota</taxon>
        <taxon>Metazoa</taxon>
        <taxon>Chordata</taxon>
        <taxon>Craniata</taxon>
        <taxon>Vertebrata</taxon>
        <taxon>Euteleostomi</taxon>
        <taxon>Actinopterygii</taxon>
        <taxon>Neopterygii</taxon>
        <taxon>Teleostei</taxon>
        <taxon>Neoteleostei</taxon>
        <taxon>Acanthomorphata</taxon>
        <taxon>Anabantaria</taxon>
        <taxon>Anabantiformes</taxon>
        <taxon>Channoidei</taxon>
        <taxon>Channidae</taxon>
        <taxon>Channa</taxon>
    </lineage>
</organism>
<reference evidence="2 3" key="1">
    <citation type="submission" date="2019-02" db="EMBL/GenBank/DDBJ databases">
        <title>Opniocepnalus argus genome.</title>
        <authorList>
            <person name="Zhou C."/>
            <person name="Xiao S."/>
        </authorList>
    </citation>
    <scope>NUCLEOTIDE SEQUENCE [LARGE SCALE GENOMIC DNA]</scope>
    <source>
        <strain evidence="2">OARG1902GOOAL</strain>
        <tissue evidence="2">Muscle</tissue>
    </source>
</reference>
<keyword evidence="1" id="KW-0732">Signal</keyword>
<dbReference type="EMBL" id="CM015735">
    <property type="protein sequence ID" value="KAF3706743.1"/>
    <property type="molecule type" value="Genomic_DNA"/>
</dbReference>
<accession>A0A6G1QWQ9</accession>
<evidence type="ECO:0000313" key="3">
    <source>
        <dbReference type="Proteomes" id="UP000503349"/>
    </source>
</evidence>
<proteinExistence type="predicted"/>
<feature type="signal peptide" evidence="1">
    <location>
        <begin position="1"/>
        <end position="19"/>
    </location>
</feature>
<reference evidence="3" key="2">
    <citation type="submission" date="2019-02" db="EMBL/GenBank/DDBJ databases">
        <title>Opniocepnalus argus Var Kimnra genome.</title>
        <authorList>
            <person name="Zhou C."/>
            <person name="Xiao S."/>
        </authorList>
    </citation>
    <scope>NUCLEOTIDE SEQUENCE [LARGE SCALE GENOMIC DNA]</scope>
</reference>